<dbReference type="RefSeq" id="WP_155346570.1">
    <property type="nucleotide sequence ID" value="NZ_BAAAHM010000005.1"/>
</dbReference>
<evidence type="ECO:0000313" key="1">
    <source>
        <dbReference type="EMBL" id="GES21588.1"/>
    </source>
</evidence>
<keyword evidence="2" id="KW-1185">Reference proteome</keyword>
<dbReference type="Proteomes" id="UP000377595">
    <property type="component" value="Unassembled WGS sequence"/>
</dbReference>
<dbReference type="OrthoDB" id="9796766at2"/>
<gene>
    <name evidence="1" type="ORF">Aple_044840</name>
</gene>
<evidence type="ECO:0000313" key="2">
    <source>
        <dbReference type="Proteomes" id="UP000377595"/>
    </source>
</evidence>
<organism evidence="1 2">
    <name type="scientific">Acrocarpospora pleiomorpha</name>
    <dbReference type="NCBI Taxonomy" id="90975"/>
    <lineage>
        <taxon>Bacteria</taxon>
        <taxon>Bacillati</taxon>
        <taxon>Actinomycetota</taxon>
        <taxon>Actinomycetes</taxon>
        <taxon>Streptosporangiales</taxon>
        <taxon>Streptosporangiaceae</taxon>
        <taxon>Acrocarpospora</taxon>
    </lineage>
</organism>
<protein>
    <submittedName>
        <fullName evidence="1">Uncharacterized protein</fullName>
    </submittedName>
</protein>
<dbReference type="EMBL" id="BLAF01000024">
    <property type="protein sequence ID" value="GES21588.1"/>
    <property type="molecule type" value="Genomic_DNA"/>
</dbReference>
<dbReference type="AlphaFoldDB" id="A0A5M3XT72"/>
<reference evidence="1 2" key="1">
    <citation type="submission" date="2019-10" db="EMBL/GenBank/DDBJ databases">
        <title>Whole genome shotgun sequence of Acrocarpospora pleiomorpha NBRC 16267.</title>
        <authorList>
            <person name="Ichikawa N."/>
            <person name="Kimura A."/>
            <person name="Kitahashi Y."/>
            <person name="Komaki H."/>
            <person name="Oguchi A."/>
        </authorList>
    </citation>
    <scope>NUCLEOTIDE SEQUENCE [LARGE SCALE GENOMIC DNA]</scope>
    <source>
        <strain evidence="1 2">NBRC 16267</strain>
    </source>
</reference>
<comment type="caution">
    <text evidence="1">The sequence shown here is derived from an EMBL/GenBank/DDBJ whole genome shotgun (WGS) entry which is preliminary data.</text>
</comment>
<sequence length="72" mass="8138">MFGYVTPWVIPTGHRDGALLVLGREHHGNFEHESPASDDFAPETLHRFRQATMTRLRRLVTLSNLRRGGTPG</sequence>
<proteinExistence type="predicted"/>
<accession>A0A5M3XT72</accession>
<name>A0A5M3XT72_9ACTN</name>